<sequence>MTDQANMNEEQQNQWVREQYQVATKYLADKGLITESVAVEESRYLVPVLAVWKLKLLDGTKTWVISGDLPTDHSSADVAPDARDALRHFSLKWQLQAENLSKAGDVEQNKFAELLISRAEGLYRLYEDEKVWGSKPA</sequence>
<name>A0AAE9YIA9_9GAMM</name>
<accession>A0AAE9YIA9</accession>
<dbReference type="InterPro" id="IPR032251">
    <property type="entry name" value="DUF4826"/>
</dbReference>
<dbReference type="Proteomes" id="UP000032568">
    <property type="component" value="Chromosome"/>
</dbReference>
<keyword evidence="2" id="KW-1185">Reference proteome</keyword>
<evidence type="ECO:0000313" key="2">
    <source>
        <dbReference type="Proteomes" id="UP000032568"/>
    </source>
</evidence>
<dbReference type="RefSeq" id="WP_044834614.1">
    <property type="nucleotide sequence ID" value="NZ_CP059735.1"/>
</dbReference>
<reference evidence="1 2" key="1">
    <citation type="journal article" date="2015" name="Genome Announc.">
        <title>Draft Genome Sequences of Marine Isolates of Thalassomonas viridans and Thalassomonas actiniarum.</title>
        <authorList>
            <person name="Olonade I."/>
            <person name="van Zyl L.J."/>
            <person name="Trindade M."/>
        </authorList>
    </citation>
    <scope>NUCLEOTIDE SEQUENCE [LARGE SCALE GENOMIC DNA]</scope>
    <source>
        <strain evidence="1 2">A5K-106</strain>
    </source>
</reference>
<organism evidence="1 2">
    <name type="scientific">Thalassomonas actiniarum</name>
    <dbReference type="NCBI Taxonomy" id="485447"/>
    <lineage>
        <taxon>Bacteria</taxon>
        <taxon>Pseudomonadati</taxon>
        <taxon>Pseudomonadota</taxon>
        <taxon>Gammaproteobacteria</taxon>
        <taxon>Alteromonadales</taxon>
        <taxon>Colwelliaceae</taxon>
        <taxon>Thalassomonas</taxon>
    </lineage>
</organism>
<dbReference type="KEGG" id="tact:SG35_014940"/>
<protein>
    <submittedName>
        <fullName evidence="1">DUF4826 family protein</fullName>
    </submittedName>
</protein>
<reference evidence="1 2" key="2">
    <citation type="journal article" date="2022" name="Mar. Drugs">
        <title>Bioassay-Guided Fractionation Leads to the Detection of Cholic Acid Generated by the Rare Thalassomonas sp.</title>
        <authorList>
            <person name="Pheiffer F."/>
            <person name="Schneider Y.K."/>
            <person name="Hansen E.H."/>
            <person name="Andersen J.H."/>
            <person name="Isaksson J."/>
            <person name="Busche T."/>
            <person name="R C."/>
            <person name="Kalinowski J."/>
            <person name="Zyl L.V."/>
            <person name="Trindade M."/>
        </authorList>
    </citation>
    <scope>NUCLEOTIDE SEQUENCE [LARGE SCALE GENOMIC DNA]</scope>
    <source>
        <strain evidence="1 2">A5K-106</strain>
    </source>
</reference>
<gene>
    <name evidence="1" type="ORF">SG35_014940</name>
</gene>
<proteinExistence type="predicted"/>
<evidence type="ECO:0000313" key="1">
    <source>
        <dbReference type="EMBL" id="WDD96675.1"/>
    </source>
</evidence>
<dbReference type="Pfam" id="PF16108">
    <property type="entry name" value="DUF4826"/>
    <property type="match status" value="1"/>
</dbReference>
<dbReference type="EMBL" id="CP059735">
    <property type="protein sequence ID" value="WDD96675.1"/>
    <property type="molecule type" value="Genomic_DNA"/>
</dbReference>
<dbReference type="AlphaFoldDB" id="A0AAE9YIA9"/>